<proteinExistence type="predicted"/>
<organism evidence="1 2">
    <name type="scientific">Phocaeicola vulgatus str. 3975 RP4</name>
    <dbReference type="NCBI Taxonomy" id="1339352"/>
    <lineage>
        <taxon>Bacteria</taxon>
        <taxon>Pseudomonadati</taxon>
        <taxon>Bacteroidota</taxon>
        <taxon>Bacteroidia</taxon>
        <taxon>Bacteroidales</taxon>
        <taxon>Bacteroidaceae</taxon>
        <taxon>Phocaeicola</taxon>
    </lineage>
</organism>
<dbReference type="PATRIC" id="fig|1339352.3.peg.3296"/>
<dbReference type="Pfam" id="PF09365">
    <property type="entry name" value="DUF2461"/>
    <property type="match status" value="1"/>
</dbReference>
<dbReference type="RefSeq" id="WP_005842049.1">
    <property type="nucleotide sequence ID" value="NZ_JNHM01000094.1"/>
</dbReference>
<reference evidence="1 2" key="1">
    <citation type="submission" date="2014-04" db="EMBL/GenBank/DDBJ databases">
        <authorList>
            <person name="Sears C."/>
            <person name="Carroll K."/>
            <person name="Sack B.R."/>
            <person name="Qadri F."/>
            <person name="Myers L.L."/>
            <person name="Chung G.-T."/>
            <person name="Escheverria P."/>
            <person name="Fraser C.M."/>
            <person name="Sadzewicz L."/>
            <person name="Shefchek K.A."/>
            <person name="Tallon L."/>
            <person name="Das S.P."/>
            <person name="Daugherty S."/>
            <person name="Mongodin E.F."/>
        </authorList>
    </citation>
    <scope>NUCLEOTIDE SEQUENCE [LARGE SCALE GENOMIC DNA]</scope>
    <source>
        <strain evidence="1 2">3975 RP4</strain>
    </source>
</reference>
<dbReference type="EMBL" id="JNHM01000094">
    <property type="protein sequence ID" value="KDS47795.1"/>
    <property type="molecule type" value="Genomic_DNA"/>
</dbReference>
<comment type="caution">
    <text evidence="1">The sequence shown here is derived from an EMBL/GenBank/DDBJ whole genome shotgun (WGS) entry which is preliminary data.</text>
</comment>
<dbReference type="NCBIfam" id="TIGR02453">
    <property type="entry name" value="TIGR02453 family protein"/>
    <property type="match status" value="1"/>
</dbReference>
<protein>
    <submittedName>
        <fullName evidence="1">TIGR02453 family domain protein</fullName>
    </submittedName>
</protein>
<accession>A0A069S8J9</accession>
<evidence type="ECO:0000313" key="2">
    <source>
        <dbReference type="Proteomes" id="UP000027661"/>
    </source>
</evidence>
<sequence>MDVSVIFQFLKDLAANNNREWFQGHKDEYLKAQKEFEELLTAIIARISLFDESIVGIQAKDCTYRIYRDTRFSSDKTPYKIHLGGYINARGKKSEHCGYYVHIEPDNCMLAGGSWCLEPKVLKAVRQSVYDNIDEYREIVEDPAFKQYFPVIGENHLKTAPKGFPKDFEYIDYLKCKDYTCAYMVPDAFFLAPDLLDKVEDVFKQLKRFADFTNFTIDDFE</sequence>
<dbReference type="AlphaFoldDB" id="A0A069S8J9"/>
<dbReference type="Proteomes" id="UP000027661">
    <property type="component" value="Unassembled WGS sequence"/>
</dbReference>
<dbReference type="PANTHER" id="PTHR36452:SF1">
    <property type="entry name" value="DUF2461 DOMAIN-CONTAINING PROTEIN"/>
    <property type="match status" value="1"/>
</dbReference>
<dbReference type="InterPro" id="IPR012808">
    <property type="entry name" value="CHP02453"/>
</dbReference>
<dbReference type="InterPro" id="IPR015996">
    <property type="entry name" value="UCP028451"/>
</dbReference>
<name>A0A069S8J9_PHOVU</name>
<gene>
    <name evidence="1" type="ORF">M099_3475</name>
</gene>
<dbReference type="PIRSF" id="PIRSF028451">
    <property type="entry name" value="UCP028451"/>
    <property type="match status" value="1"/>
</dbReference>
<dbReference type="PANTHER" id="PTHR36452">
    <property type="entry name" value="CHROMOSOME 12, WHOLE GENOME SHOTGUN SEQUENCE"/>
    <property type="match status" value="1"/>
</dbReference>
<evidence type="ECO:0000313" key="1">
    <source>
        <dbReference type="EMBL" id="KDS47795.1"/>
    </source>
</evidence>